<feature type="transmembrane region" description="Helical" evidence="1">
    <location>
        <begin position="180"/>
        <end position="204"/>
    </location>
</feature>
<gene>
    <name evidence="2" type="ORF">NP603_05510</name>
</gene>
<keyword evidence="1" id="KW-0472">Membrane</keyword>
<dbReference type="EMBL" id="JANIBM010000004">
    <property type="protein sequence ID" value="MCQ8180554.1"/>
    <property type="molecule type" value="Genomic_DNA"/>
</dbReference>
<organism evidence="2 3">
    <name type="scientific">Methylomonas aurea</name>
    <dbReference type="NCBI Taxonomy" id="2952224"/>
    <lineage>
        <taxon>Bacteria</taxon>
        <taxon>Pseudomonadati</taxon>
        <taxon>Pseudomonadota</taxon>
        <taxon>Gammaproteobacteria</taxon>
        <taxon>Methylococcales</taxon>
        <taxon>Methylococcaceae</taxon>
        <taxon>Methylomonas</taxon>
    </lineage>
</organism>
<evidence type="ECO:0000256" key="1">
    <source>
        <dbReference type="SAM" id="Phobius"/>
    </source>
</evidence>
<dbReference type="RefSeq" id="WP_256609918.1">
    <property type="nucleotide sequence ID" value="NZ_JANIBM010000004.1"/>
</dbReference>
<keyword evidence="3" id="KW-1185">Reference proteome</keyword>
<sequence length="279" mass="31171">MSDSLESRVLGWLKEQGFPLEMEVASIAKAAGFEVSQSEYYLDPDGGEPREIDLILSLNNRKGDFSLTYNLFVECKSSRDKPWLMFSTPNELGSSLTQDNRFNFIELQSAFISSNLADTLLLKSTFNGNLDHLYPRLNTEPLLGYGVTQAFAQAGDAPFKAMMSTTKAALSHTKRMSKLFGLYVPVIFATPVIVIDVPLLAVSFSSESNELAVSEIRRGNLYWKHVVGGRSRIGVYIVTKQEFPAFLADCYASAQWWTNVDEESLEQIRKENLGPKQPS</sequence>
<evidence type="ECO:0000313" key="3">
    <source>
        <dbReference type="Proteomes" id="UP001524569"/>
    </source>
</evidence>
<dbReference type="Proteomes" id="UP001524569">
    <property type="component" value="Unassembled WGS sequence"/>
</dbReference>
<name>A0ABT1UE94_9GAMM</name>
<reference evidence="2 3" key="1">
    <citation type="submission" date="2022-07" db="EMBL/GenBank/DDBJ databases">
        <title>Methylomonas rivi sp. nov., Methylomonas rosea sp. nov., Methylomonas aureus sp. nov. and Methylomonas subterranea sp. nov., four novel methanotrophs isolated from a freshwater creek and the deep terrestrial subsurface.</title>
        <authorList>
            <person name="Abin C."/>
            <person name="Sankaranarayanan K."/>
            <person name="Garner C."/>
            <person name="Sindelar R."/>
            <person name="Kotary K."/>
            <person name="Garner R."/>
            <person name="Barclay S."/>
            <person name="Lawson P."/>
            <person name="Krumholz L."/>
        </authorList>
    </citation>
    <scope>NUCLEOTIDE SEQUENCE [LARGE SCALE GENOMIC DNA]</scope>
    <source>
        <strain evidence="2 3">SURF-1</strain>
    </source>
</reference>
<proteinExistence type="predicted"/>
<accession>A0ABT1UE94</accession>
<evidence type="ECO:0000313" key="2">
    <source>
        <dbReference type="EMBL" id="MCQ8180554.1"/>
    </source>
</evidence>
<keyword evidence="1" id="KW-1133">Transmembrane helix</keyword>
<keyword evidence="1" id="KW-0812">Transmembrane</keyword>
<comment type="caution">
    <text evidence="2">The sequence shown here is derived from an EMBL/GenBank/DDBJ whole genome shotgun (WGS) entry which is preliminary data.</text>
</comment>
<protein>
    <recommendedName>
        <fullName evidence="4">Restriction endonuclease type IV Mrr domain-containing protein</fullName>
    </recommendedName>
</protein>
<evidence type="ECO:0008006" key="4">
    <source>
        <dbReference type="Google" id="ProtNLM"/>
    </source>
</evidence>